<dbReference type="EMBL" id="AP022588">
    <property type="protein sequence ID" value="BBY27280.1"/>
    <property type="molecule type" value="Genomic_DNA"/>
</dbReference>
<evidence type="ECO:0000313" key="1">
    <source>
        <dbReference type="EMBL" id="BBY27280.1"/>
    </source>
</evidence>
<name>A0A7I7QMM0_9MYCO</name>
<protein>
    <submittedName>
        <fullName evidence="1">Uncharacterized protein</fullName>
    </submittedName>
</protein>
<proteinExistence type="predicted"/>
<gene>
    <name evidence="1" type="ORF">MSEDJ_13760</name>
</gene>
<keyword evidence="2" id="KW-1185">Reference proteome</keyword>
<evidence type="ECO:0000313" key="2">
    <source>
        <dbReference type="Proteomes" id="UP000467193"/>
    </source>
</evidence>
<organism evidence="1 2">
    <name type="scientific">Mycolicibacterium sediminis</name>
    <dbReference type="NCBI Taxonomy" id="1286180"/>
    <lineage>
        <taxon>Bacteria</taxon>
        <taxon>Bacillati</taxon>
        <taxon>Actinomycetota</taxon>
        <taxon>Actinomycetes</taxon>
        <taxon>Mycobacteriales</taxon>
        <taxon>Mycobacteriaceae</taxon>
        <taxon>Mycolicibacterium</taxon>
    </lineage>
</organism>
<reference evidence="1 2" key="1">
    <citation type="journal article" date="2019" name="Emerg. Microbes Infect.">
        <title>Comprehensive subspecies identification of 175 nontuberculous mycobacteria species based on 7547 genomic profiles.</title>
        <authorList>
            <person name="Matsumoto Y."/>
            <person name="Kinjo T."/>
            <person name="Motooka D."/>
            <person name="Nabeya D."/>
            <person name="Jung N."/>
            <person name="Uechi K."/>
            <person name="Horii T."/>
            <person name="Iida T."/>
            <person name="Fujita J."/>
            <person name="Nakamura S."/>
        </authorList>
    </citation>
    <scope>NUCLEOTIDE SEQUENCE [LARGE SCALE GENOMIC DNA]</scope>
    <source>
        <strain evidence="1 2">JCM 17899</strain>
    </source>
</reference>
<dbReference type="Proteomes" id="UP000467193">
    <property type="component" value="Chromosome"/>
</dbReference>
<accession>A0A7I7QMM0</accession>
<sequence length="142" mass="15622">MRRRLRGAVRGDVRLDPLTACLIIDAGNQVVADLLDSRICPGHSLIQIKGSVVQRLTGVSVDDPGMRRSIWFGATSKTHDRLRTIGETARGEHPFGDLMTVQPNRIEQKSSPGHIDADHQPVSMAMKKSPLVAKRRSPLVAR</sequence>
<dbReference type="KEGG" id="msei:MSEDJ_13760"/>
<dbReference type="AlphaFoldDB" id="A0A7I7QMM0"/>